<dbReference type="SMART" id="SM00116">
    <property type="entry name" value="CBS"/>
    <property type="match status" value="2"/>
</dbReference>
<evidence type="ECO:0000256" key="4">
    <source>
        <dbReference type="PIRNR" id="PIRNR004692"/>
    </source>
</evidence>
<evidence type="ECO:0000259" key="7">
    <source>
        <dbReference type="PROSITE" id="PS51464"/>
    </source>
</evidence>
<dbReference type="InterPro" id="IPR001347">
    <property type="entry name" value="SIS_dom"/>
</dbReference>
<dbReference type="PANTHER" id="PTHR42745">
    <property type="match status" value="1"/>
</dbReference>
<dbReference type="PROSITE" id="PS51464">
    <property type="entry name" value="SIS"/>
    <property type="match status" value="1"/>
</dbReference>
<keyword evidence="3 5" id="KW-0129">CBS domain</keyword>
<organism evidence="8 9">
    <name type="scientific">Henriciella pelagia</name>
    <dbReference type="NCBI Taxonomy" id="1977912"/>
    <lineage>
        <taxon>Bacteria</taxon>
        <taxon>Pseudomonadati</taxon>
        <taxon>Pseudomonadota</taxon>
        <taxon>Alphaproteobacteria</taxon>
        <taxon>Hyphomonadales</taxon>
        <taxon>Hyphomonadaceae</taxon>
        <taxon>Henriciella</taxon>
    </lineage>
</organism>
<sequence length="319" mass="33442">MSHDTILASGQRVIQTEIDALQQLSETLGESFLKSVEATVACQGRIILAGVGKSGHVARKIAATLASTGTPSLYVHPTEASHGDLGMITRGDVVIALSRSGETRELDDLLTYTRRFTIPLIGMTAVPDSALGRASDICLTVPNAPEACDETRAPTTSTTLMMALGDALAVAVLEQRGFTGNDFKLYHPGGKLGAMLRTAGDLMHSGDELPVVATGTMMSEALEIMAAKGLGCLAVIEPGGDLIGMVTDGDIRRLVAKGRMAMVIDEGMTRDPITIEASMLASSALALMNDRRITQLIITDGSTPVGVVHMHDFLKAGVA</sequence>
<evidence type="ECO:0000313" key="9">
    <source>
        <dbReference type="Proteomes" id="UP000628854"/>
    </source>
</evidence>
<dbReference type="PANTHER" id="PTHR42745:SF1">
    <property type="entry name" value="ARABINOSE 5-PHOSPHATE ISOMERASE KDSD"/>
    <property type="match status" value="1"/>
</dbReference>
<reference evidence="9" key="1">
    <citation type="journal article" date="2019" name="Int. J. Syst. Evol. Microbiol.">
        <title>The Global Catalogue of Microorganisms (GCM) 10K type strain sequencing project: providing services to taxonomists for standard genome sequencing and annotation.</title>
        <authorList>
            <consortium name="The Broad Institute Genomics Platform"/>
            <consortium name="The Broad Institute Genome Sequencing Center for Infectious Disease"/>
            <person name="Wu L."/>
            <person name="Ma J."/>
        </authorList>
    </citation>
    <scope>NUCLEOTIDE SEQUENCE [LARGE SCALE GENOMIC DNA]</scope>
    <source>
        <strain evidence="9">CGMCC 1.15928</strain>
    </source>
</reference>
<evidence type="ECO:0000259" key="6">
    <source>
        <dbReference type="PROSITE" id="PS51371"/>
    </source>
</evidence>
<comment type="caution">
    <text evidence="8">The sequence shown here is derived from an EMBL/GenBank/DDBJ whole genome shotgun (WGS) entry which is preliminary data.</text>
</comment>
<dbReference type="InterPro" id="IPR046342">
    <property type="entry name" value="CBS_dom_sf"/>
</dbReference>
<dbReference type="CDD" id="cd05014">
    <property type="entry name" value="SIS_Kpsf"/>
    <property type="match status" value="1"/>
</dbReference>
<name>A0ABQ1JQ27_9PROT</name>
<evidence type="ECO:0000256" key="5">
    <source>
        <dbReference type="PROSITE-ProRule" id="PRU00703"/>
    </source>
</evidence>
<evidence type="ECO:0000313" key="8">
    <source>
        <dbReference type="EMBL" id="GGB72681.1"/>
    </source>
</evidence>
<dbReference type="SUPFAM" id="SSF54631">
    <property type="entry name" value="CBS-domain pair"/>
    <property type="match status" value="1"/>
</dbReference>
<dbReference type="NCBIfam" id="TIGR00393">
    <property type="entry name" value="kpsF"/>
    <property type="match status" value="1"/>
</dbReference>
<dbReference type="PROSITE" id="PS51371">
    <property type="entry name" value="CBS"/>
    <property type="match status" value="2"/>
</dbReference>
<dbReference type="InterPro" id="IPR050986">
    <property type="entry name" value="GutQ/KpsF_isomerases"/>
</dbReference>
<gene>
    <name evidence="8" type="ORF">GCM10011503_21690</name>
</gene>
<dbReference type="Pfam" id="PF00571">
    <property type="entry name" value="CBS"/>
    <property type="match status" value="2"/>
</dbReference>
<dbReference type="Gene3D" id="3.40.50.10490">
    <property type="entry name" value="Glucose-6-phosphate isomerase like protein, domain 1"/>
    <property type="match status" value="1"/>
</dbReference>
<protein>
    <submittedName>
        <fullName evidence="8">Arabinose-5-phosphate isomerase</fullName>
    </submittedName>
</protein>
<keyword evidence="2" id="KW-0677">Repeat</keyword>
<evidence type="ECO:0000256" key="1">
    <source>
        <dbReference type="ARBA" id="ARBA00008165"/>
    </source>
</evidence>
<dbReference type="Pfam" id="PF01380">
    <property type="entry name" value="SIS"/>
    <property type="match status" value="1"/>
</dbReference>
<dbReference type="CDD" id="cd04604">
    <property type="entry name" value="CBS_pair_SIS_assoc"/>
    <property type="match status" value="1"/>
</dbReference>
<dbReference type="InterPro" id="IPR004800">
    <property type="entry name" value="KdsD/KpsF-type"/>
</dbReference>
<dbReference type="InterPro" id="IPR000644">
    <property type="entry name" value="CBS_dom"/>
</dbReference>
<feature type="domain" description="CBS" evidence="6">
    <location>
        <begin position="268"/>
        <end position="319"/>
    </location>
</feature>
<dbReference type="RefSeq" id="WP_084392104.1">
    <property type="nucleotide sequence ID" value="NZ_BMKF01000002.1"/>
</dbReference>
<feature type="domain" description="CBS" evidence="6">
    <location>
        <begin position="203"/>
        <end position="262"/>
    </location>
</feature>
<dbReference type="InterPro" id="IPR035474">
    <property type="entry name" value="SIS_Kpsf"/>
</dbReference>
<evidence type="ECO:0000256" key="2">
    <source>
        <dbReference type="ARBA" id="ARBA00022737"/>
    </source>
</evidence>
<dbReference type="GO" id="GO:0016853">
    <property type="term" value="F:isomerase activity"/>
    <property type="evidence" value="ECO:0007669"/>
    <property type="project" value="UniProtKB-KW"/>
</dbReference>
<proteinExistence type="inferred from homology"/>
<dbReference type="InterPro" id="IPR046348">
    <property type="entry name" value="SIS_dom_sf"/>
</dbReference>
<keyword evidence="8" id="KW-0413">Isomerase</keyword>
<dbReference type="Proteomes" id="UP000628854">
    <property type="component" value="Unassembled WGS sequence"/>
</dbReference>
<dbReference type="EMBL" id="BMKF01000002">
    <property type="protein sequence ID" value="GGB72681.1"/>
    <property type="molecule type" value="Genomic_DNA"/>
</dbReference>
<feature type="domain" description="SIS" evidence="7">
    <location>
        <begin position="36"/>
        <end position="178"/>
    </location>
</feature>
<dbReference type="PIRSF" id="PIRSF004692">
    <property type="entry name" value="KdsD_KpsF"/>
    <property type="match status" value="1"/>
</dbReference>
<evidence type="ECO:0000256" key="3">
    <source>
        <dbReference type="ARBA" id="ARBA00023122"/>
    </source>
</evidence>
<dbReference type="Gene3D" id="3.10.580.10">
    <property type="entry name" value="CBS-domain"/>
    <property type="match status" value="1"/>
</dbReference>
<comment type="similarity">
    <text evidence="1 4">Belongs to the SIS family. GutQ/KpsF subfamily.</text>
</comment>
<accession>A0ABQ1JQ27</accession>
<keyword evidence="9" id="KW-1185">Reference proteome</keyword>
<dbReference type="SUPFAM" id="SSF53697">
    <property type="entry name" value="SIS domain"/>
    <property type="match status" value="1"/>
</dbReference>